<dbReference type="PANTHER" id="PTHR31829">
    <property type="entry name" value="PYRIDOXAL 5'-PHOSPHATE SYNTHASE SUBUNIT SNZ1-RELATED"/>
    <property type="match status" value="1"/>
</dbReference>
<evidence type="ECO:0000256" key="2">
    <source>
        <dbReference type="ARBA" id="ARBA00007281"/>
    </source>
</evidence>
<keyword evidence="4" id="KW-0663">Pyridoxal phosphate</keyword>
<comment type="pathway">
    <text evidence="1">Cofactor biosynthesis; pyridoxal 5'-phosphate biosynthesis.</text>
</comment>
<protein>
    <recommendedName>
        <fullName evidence="3">pyridoxal 5'-phosphate synthase (glutamine hydrolyzing)</fullName>
        <ecNumber evidence="3">4.3.3.6</ecNumber>
    </recommendedName>
</protein>
<dbReference type="GO" id="GO:0036381">
    <property type="term" value="F:pyridoxal 5'-phosphate synthase (glutamine hydrolysing) activity"/>
    <property type="evidence" value="ECO:0007669"/>
    <property type="project" value="UniProtKB-EC"/>
</dbReference>
<evidence type="ECO:0000256" key="5">
    <source>
        <dbReference type="ARBA" id="ARBA00023239"/>
    </source>
</evidence>
<dbReference type="EC" id="4.3.3.6" evidence="3"/>
<evidence type="ECO:0000256" key="3">
    <source>
        <dbReference type="ARBA" id="ARBA00012084"/>
    </source>
</evidence>
<dbReference type="InterPro" id="IPR033755">
    <property type="entry name" value="PdxS/SNZ_N"/>
</dbReference>
<reference evidence="10" key="1">
    <citation type="submission" date="2022-07" db="EMBL/GenBank/DDBJ databases">
        <title>Phylogenomic reconstructions and comparative analyses of Kickxellomycotina fungi.</title>
        <authorList>
            <person name="Reynolds N.K."/>
            <person name="Stajich J.E."/>
            <person name="Barry K."/>
            <person name="Grigoriev I.V."/>
            <person name="Crous P."/>
            <person name="Smith M.E."/>
        </authorList>
    </citation>
    <scope>NUCLEOTIDE SEQUENCE</scope>
    <source>
        <strain evidence="10">BCRC 34381</strain>
    </source>
</reference>
<dbReference type="InterPro" id="IPR001852">
    <property type="entry name" value="PdxS/SNZ"/>
</dbReference>
<dbReference type="OrthoDB" id="1660966at2759"/>
<comment type="catalytic activity">
    <reaction evidence="7">
        <text>aldehydo-D-ribose 5-phosphate + D-glyceraldehyde 3-phosphate + L-glutamine = pyridoxal 5'-phosphate + L-glutamate + phosphate + 3 H2O + H(+)</text>
        <dbReference type="Rhea" id="RHEA:31507"/>
        <dbReference type="ChEBI" id="CHEBI:15377"/>
        <dbReference type="ChEBI" id="CHEBI:15378"/>
        <dbReference type="ChEBI" id="CHEBI:29985"/>
        <dbReference type="ChEBI" id="CHEBI:43474"/>
        <dbReference type="ChEBI" id="CHEBI:58273"/>
        <dbReference type="ChEBI" id="CHEBI:58359"/>
        <dbReference type="ChEBI" id="CHEBI:59776"/>
        <dbReference type="ChEBI" id="CHEBI:597326"/>
        <dbReference type="EC" id="4.3.3.6"/>
    </reaction>
</comment>
<dbReference type="EMBL" id="JANBOI010000958">
    <property type="protein sequence ID" value="KAJ1727868.1"/>
    <property type="molecule type" value="Genomic_DNA"/>
</dbReference>
<comment type="similarity">
    <text evidence="2 8">Belongs to the PdxS/SNZ family.</text>
</comment>
<accession>A0A9W8CVF3</accession>
<evidence type="ECO:0000259" key="9">
    <source>
        <dbReference type="Pfam" id="PF01680"/>
    </source>
</evidence>
<keyword evidence="6" id="KW-0704">Schiff base</keyword>
<dbReference type="Gene3D" id="3.20.20.70">
    <property type="entry name" value="Aldolase class I"/>
    <property type="match status" value="1"/>
</dbReference>
<evidence type="ECO:0000256" key="4">
    <source>
        <dbReference type="ARBA" id="ARBA00022898"/>
    </source>
</evidence>
<dbReference type="AlphaFoldDB" id="A0A9W8CVF3"/>
<feature type="domain" description="PdxS/SNZ N-terminal" evidence="9">
    <location>
        <begin position="19"/>
        <end position="233"/>
    </location>
</feature>
<dbReference type="InterPro" id="IPR011060">
    <property type="entry name" value="RibuloseP-bd_barrel"/>
</dbReference>
<dbReference type="Proteomes" id="UP001143981">
    <property type="component" value="Unassembled WGS sequence"/>
</dbReference>
<dbReference type="InterPro" id="IPR013785">
    <property type="entry name" value="Aldolase_TIM"/>
</dbReference>
<dbReference type="SUPFAM" id="SSF51366">
    <property type="entry name" value="Ribulose-phoshate binding barrel"/>
    <property type="match status" value="1"/>
</dbReference>
<comment type="caution">
    <text evidence="10">The sequence shown here is derived from an EMBL/GenBank/DDBJ whole genome shotgun (WGS) entry which is preliminary data.</text>
</comment>
<keyword evidence="11" id="KW-1185">Reference proteome</keyword>
<evidence type="ECO:0000256" key="1">
    <source>
        <dbReference type="ARBA" id="ARBA00004737"/>
    </source>
</evidence>
<name>A0A9W8CVF3_9FUNG</name>
<proteinExistence type="inferred from homology"/>
<sequence length="300" mass="32227">MPEPPKETVEQRNKRHFLRVRMARLLTGGVIAVVHTIEQAMIAERFGARGVVVIGRTATQAVGPTNGMIARAPDPQAVKSILENILLPTVARVSVGHTMEGIVMQSSYADGIDESETLASASSRHIAYHRMNIPAISGVENLDEALKAITDGAAALRTKCPTAMPMMVLGHSREDTPDIRLVTSVIETIGNSIKDMAAKTAEERVAHAKDKGYGVGLLNQTIQLGRLPVPFFADGGIIFPLDAAMAMDLGYDGVIASVQLFQAANPEKRMRSLVLATMHYDKPEFLAKITEDHGTVGAIA</sequence>
<evidence type="ECO:0000256" key="6">
    <source>
        <dbReference type="ARBA" id="ARBA00023270"/>
    </source>
</evidence>
<keyword evidence="5 10" id="KW-0456">Lyase</keyword>
<evidence type="ECO:0000313" key="11">
    <source>
        <dbReference type="Proteomes" id="UP001143981"/>
    </source>
</evidence>
<evidence type="ECO:0000256" key="8">
    <source>
        <dbReference type="PROSITE-ProRule" id="PRU00481"/>
    </source>
</evidence>
<evidence type="ECO:0000313" key="10">
    <source>
        <dbReference type="EMBL" id="KAJ1727868.1"/>
    </source>
</evidence>
<dbReference type="PANTHER" id="PTHR31829:SF0">
    <property type="entry name" value="PYRIDOXAL 5'-PHOSPHATE SYNTHASE SUBUNIT SNZ1-RELATED"/>
    <property type="match status" value="1"/>
</dbReference>
<dbReference type="Pfam" id="PF01680">
    <property type="entry name" value="SOR_SNZ"/>
    <property type="match status" value="1"/>
</dbReference>
<dbReference type="PROSITE" id="PS51129">
    <property type="entry name" value="PDXS_SNZ_2"/>
    <property type="match status" value="1"/>
</dbReference>
<dbReference type="GO" id="GO:0008615">
    <property type="term" value="P:pyridoxine biosynthetic process"/>
    <property type="evidence" value="ECO:0007669"/>
    <property type="project" value="TreeGrafter"/>
</dbReference>
<dbReference type="GO" id="GO:0006520">
    <property type="term" value="P:amino acid metabolic process"/>
    <property type="evidence" value="ECO:0007669"/>
    <property type="project" value="TreeGrafter"/>
</dbReference>
<organism evidence="10 11">
    <name type="scientific">Coemansia biformis</name>
    <dbReference type="NCBI Taxonomy" id="1286918"/>
    <lineage>
        <taxon>Eukaryota</taxon>
        <taxon>Fungi</taxon>
        <taxon>Fungi incertae sedis</taxon>
        <taxon>Zoopagomycota</taxon>
        <taxon>Kickxellomycotina</taxon>
        <taxon>Kickxellomycetes</taxon>
        <taxon>Kickxellales</taxon>
        <taxon>Kickxellaceae</taxon>
        <taxon>Coemansia</taxon>
    </lineage>
</organism>
<dbReference type="GO" id="GO:0042823">
    <property type="term" value="P:pyridoxal phosphate biosynthetic process"/>
    <property type="evidence" value="ECO:0007669"/>
    <property type="project" value="InterPro"/>
</dbReference>
<evidence type="ECO:0000256" key="7">
    <source>
        <dbReference type="ARBA" id="ARBA00047992"/>
    </source>
</evidence>
<gene>
    <name evidence="10" type="primary">SNZ1_2</name>
    <name evidence="10" type="ORF">LPJ61_004349</name>
</gene>